<sequence>MIRNLLATTALATFIATGAFAQATTTPAAPADPAAPATEQMTPAVTPADGFLASNMIGETVYNGTGEEAQNIGDVNDLVLDKEGKVAGVVIGVGGFLGVGEKNVEMPYDKIDWAEKDGDRWIVVAATKEELDALPAFDRKPYDPAPAPMATGSTTETAPSATPAPMEPAPAAPAAPAEPAPAPAK</sequence>
<evidence type="ECO:0000256" key="2">
    <source>
        <dbReference type="SAM" id="SignalP"/>
    </source>
</evidence>
<accession>A0A1I3XA41</accession>
<dbReference type="PANTHER" id="PTHR36505">
    <property type="entry name" value="BLR1072 PROTEIN"/>
    <property type="match status" value="1"/>
</dbReference>
<evidence type="ECO:0000256" key="1">
    <source>
        <dbReference type="SAM" id="MobiDB-lite"/>
    </source>
</evidence>
<feature type="signal peptide" evidence="2">
    <location>
        <begin position="1"/>
        <end position="21"/>
    </location>
</feature>
<dbReference type="Gene3D" id="2.30.30.240">
    <property type="entry name" value="PRC-barrel domain"/>
    <property type="match status" value="1"/>
</dbReference>
<evidence type="ECO:0000313" key="4">
    <source>
        <dbReference type="EMBL" id="SFK16488.1"/>
    </source>
</evidence>
<dbReference type="RefSeq" id="WP_149759399.1">
    <property type="nucleotide sequence ID" value="NZ_BSPE01000008.1"/>
</dbReference>
<evidence type="ECO:0000259" key="3">
    <source>
        <dbReference type="Pfam" id="PF05239"/>
    </source>
</evidence>
<feature type="region of interest" description="Disordered" evidence="1">
    <location>
        <begin position="137"/>
        <end position="185"/>
    </location>
</feature>
<name>A0A1I3XA41_9HYPH</name>
<dbReference type="EMBL" id="FOSL01000003">
    <property type="protein sequence ID" value="SFK16488.1"/>
    <property type="molecule type" value="Genomic_DNA"/>
</dbReference>
<dbReference type="InterPro" id="IPR011033">
    <property type="entry name" value="PRC_barrel-like_sf"/>
</dbReference>
<protein>
    <submittedName>
        <fullName evidence="4">PRC-barrel domain-containing protein</fullName>
    </submittedName>
</protein>
<reference evidence="4 5" key="1">
    <citation type="submission" date="2016-10" db="EMBL/GenBank/DDBJ databases">
        <authorList>
            <person name="Varghese N."/>
            <person name="Submissions S."/>
        </authorList>
    </citation>
    <scope>NUCLEOTIDE SEQUENCE [LARGE SCALE GENOMIC DNA]</scope>
    <source>
        <strain evidence="4 5">DSM 21822</strain>
    </source>
</reference>
<dbReference type="OrthoDB" id="7876889at2"/>
<dbReference type="PANTHER" id="PTHR36505:SF1">
    <property type="entry name" value="BLR1072 PROTEIN"/>
    <property type="match status" value="1"/>
</dbReference>
<feature type="compositionally biased region" description="Low complexity" evidence="1">
    <location>
        <begin position="150"/>
        <end position="164"/>
    </location>
</feature>
<dbReference type="Pfam" id="PF05239">
    <property type="entry name" value="PRC"/>
    <property type="match status" value="1"/>
</dbReference>
<gene>
    <name evidence="4" type="ORF">SAMN04488498_10393</name>
</gene>
<evidence type="ECO:0000313" key="5">
    <source>
        <dbReference type="Proteomes" id="UP000323300"/>
    </source>
</evidence>
<dbReference type="SUPFAM" id="SSF50346">
    <property type="entry name" value="PRC-barrel domain"/>
    <property type="match status" value="1"/>
</dbReference>
<feature type="chain" id="PRO_5009302356" evidence="2">
    <location>
        <begin position="22"/>
        <end position="185"/>
    </location>
</feature>
<dbReference type="Proteomes" id="UP000323300">
    <property type="component" value="Unassembled WGS sequence"/>
</dbReference>
<keyword evidence="2" id="KW-0732">Signal</keyword>
<feature type="domain" description="PRC-barrel" evidence="3">
    <location>
        <begin position="49"/>
        <end position="131"/>
    </location>
</feature>
<keyword evidence="5" id="KW-1185">Reference proteome</keyword>
<feature type="compositionally biased region" description="Pro residues" evidence="1">
    <location>
        <begin position="165"/>
        <end position="185"/>
    </location>
</feature>
<proteinExistence type="predicted"/>
<dbReference type="AlphaFoldDB" id="A0A1I3XA41"/>
<dbReference type="InterPro" id="IPR027275">
    <property type="entry name" value="PRC-brl_dom"/>
</dbReference>
<organism evidence="4 5">
    <name type="scientific">Neomesorhizobium albiziae</name>
    <dbReference type="NCBI Taxonomy" id="335020"/>
    <lineage>
        <taxon>Bacteria</taxon>
        <taxon>Pseudomonadati</taxon>
        <taxon>Pseudomonadota</taxon>
        <taxon>Alphaproteobacteria</taxon>
        <taxon>Hyphomicrobiales</taxon>
        <taxon>Phyllobacteriaceae</taxon>
        <taxon>Neomesorhizobium</taxon>
    </lineage>
</organism>